<dbReference type="EMBL" id="JH767263">
    <property type="protein sequence ID" value="EQC25639.1"/>
    <property type="molecule type" value="Genomic_DNA"/>
</dbReference>
<organism evidence="3 4">
    <name type="scientific">Saprolegnia diclina (strain VS20)</name>
    <dbReference type="NCBI Taxonomy" id="1156394"/>
    <lineage>
        <taxon>Eukaryota</taxon>
        <taxon>Sar</taxon>
        <taxon>Stramenopiles</taxon>
        <taxon>Oomycota</taxon>
        <taxon>Saprolegniomycetes</taxon>
        <taxon>Saprolegniales</taxon>
        <taxon>Saprolegniaceae</taxon>
        <taxon>Saprolegnia</taxon>
    </lineage>
</organism>
<dbReference type="eggNOG" id="KOG1515">
    <property type="taxonomic scope" value="Eukaryota"/>
</dbReference>
<name>T0PJS5_SAPDV</name>
<evidence type="ECO:0000313" key="4">
    <source>
        <dbReference type="Proteomes" id="UP000030762"/>
    </source>
</evidence>
<dbReference type="GeneID" id="19957221"/>
<dbReference type="Proteomes" id="UP000030762">
    <property type="component" value="Unassembled WGS sequence"/>
</dbReference>
<keyword evidence="4" id="KW-1185">Reference proteome</keyword>
<dbReference type="PANTHER" id="PTHR48081">
    <property type="entry name" value="AB HYDROLASE SUPERFAMILY PROTEIN C4A8.06C"/>
    <property type="match status" value="1"/>
</dbReference>
<dbReference type="InParanoid" id="T0PJS5"/>
<dbReference type="STRING" id="1156394.T0PJS5"/>
<protein>
    <recommendedName>
        <fullName evidence="2">Alpha/beta hydrolase fold-3 domain-containing protein</fullName>
    </recommendedName>
</protein>
<dbReference type="OrthoDB" id="66669at2759"/>
<dbReference type="InterPro" id="IPR013094">
    <property type="entry name" value="AB_hydrolase_3"/>
</dbReference>
<reference evidence="3 4" key="1">
    <citation type="submission" date="2012-04" db="EMBL/GenBank/DDBJ databases">
        <title>The Genome Sequence of Saprolegnia declina VS20.</title>
        <authorList>
            <consortium name="The Broad Institute Genome Sequencing Platform"/>
            <person name="Russ C."/>
            <person name="Nusbaum C."/>
            <person name="Tyler B."/>
            <person name="van West P."/>
            <person name="Dieguez-Uribeondo J."/>
            <person name="de Bruijn I."/>
            <person name="Tripathy S."/>
            <person name="Jiang R."/>
            <person name="Young S.K."/>
            <person name="Zeng Q."/>
            <person name="Gargeya S."/>
            <person name="Fitzgerald M."/>
            <person name="Haas B."/>
            <person name="Abouelleil A."/>
            <person name="Alvarado L."/>
            <person name="Arachchi H.M."/>
            <person name="Berlin A."/>
            <person name="Chapman S.B."/>
            <person name="Goldberg J."/>
            <person name="Griggs A."/>
            <person name="Gujja S."/>
            <person name="Hansen M."/>
            <person name="Howarth C."/>
            <person name="Imamovic A."/>
            <person name="Larimer J."/>
            <person name="McCowen C."/>
            <person name="Montmayeur A."/>
            <person name="Murphy C."/>
            <person name="Neiman D."/>
            <person name="Pearson M."/>
            <person name="Priest M."/>
            <person name="Roberts A."/>
            <person name="Saif S."/>
            <person name="Shea T."/>
            <person name="Sisk P."/>
            <person name="Sykes S."/>
            <person name="Wortman J."/>
            <person name="Nusbaum C."/>
            <person name="Birren B."/>
        </authorList>
    </citation>
    <scope>NUCLEOTIDE SEQUENCE [LARGE SCALE GENOMIC DNA]</scope>
    <source>
        <strain evidence="3 4">VS20</strain>
    </source>
</reference>
<dbReference type="PANTHER" id="PTHR48081:SF8">
    <property type="entry name" value="ALPHA_BETA HYDROLASE FOLD-3 DOMAIN-CONTAINING PROTEIN-RELATED"/>
    <property type="match status" value="1"/>
</dbReference>
<dbReference type="Gene3D" id="3.40.50.1820">
    <property type="entry name" value="alpha/beta hydrolase"/>
    <property type="match status" value="1"/>
</dbReference>
<evidence type="ECO:0000313" key="3">
    <source>
        <dbReference type="EMBL" id="EQC25639.1"/>
    </source>
</evidence>
<dbReference type="RefSeq" id="XP_008620930.1">
    <property type="nucleotide sequence ID" value="XM_008622708.1"/>
</dbReference>
<feature type="domain" description="Alpha/beta hydrolase fold-3" evidence="2">
    <location>
        <begin position="136"/>
        <end position="346"/>
    </location>
</feature>
<proteinExistence type="predicted"/>
<dbReference type="InterPro" id="IPR050300">
    <property type="entry name" value="GDXG_lipolytic_enzyme"/>
</dbReference>
<gene>
    <name evidence="3" type="ORF">SDRG_16494</name>
</gene>
<dbReference type="AlphaFoldDB" id="T0PJS5"/>
<keyword evidence="1" id="KW-0378">Hydrolase</keyword>
<dbReference type="Pfam" id="PF07859">
    <property type="entry name" value="Abhydrolase_3"/>
    <property type="match status" value="1"/>
</dbReference>
<dbReference type="OMA" id="WEIDIHE"/>
<evidence type="ECO:0000259" key="2">
    <source>
        <dbReference type="Pfam" id="PF07859"/>
    </source>
</evidence>
<dbReference type="InterPro" id="IPR029058">
    <property type="entry name" value="AB_hydrolase_fold"/>
</dbReference>
<sequence length="377" mass="40840">MPDSVSGGQRPGGDHFAICTRPTTMEWRASLPTMPPQTPLRLVLRFLGMTLSTLVQYCLGRYTPPVDGWSLRTALSVQYLNLILENERMAARRMTTLSSKVANLAIRDSITAVSGPGFQGLWLGDAQEASSTDPILLYMHGGGYTTCDARTYLSGLAELRTALATAHGIDLRVLALEYTLAPEARFPTQIHEAEAAYEHVVTTFPSRPVFLFGDSAGGNLALALLQTLRDRAAPLPAPTGAVLVSPWCNADVTAFAPSYAKYKAVDVIHAHHLRLHVDAYLPEDAPASLLQNPLVSPVHGDFTGMCPMLLHYGGKEAFSDDCKRLEEVLRRQNVPLTVEVEPLAPHITPVLGFFFKEMAARGVAAIATFIATTASTT</sequence>
<dbReference type="SUPFAM" id="SSF53474">
    <property type="entry name" value="alpha/beta-Hydrolases"/>
    <property type="match status" value="1"/>
</dbReference>
<dbReference type="VEuPathDB" id="FungiDB:SDRG_16494"/>
<accession>T0PJS5</accession>
<evidence type="ECO:0000256" key="1">
    <source>
        <dbReference type="ARBA" id="ARBA00022801"/>
    </source>
</evidence>
<dbReference type="GO" id="GO:0016787">
    <property type="term" value="F:hydrolase activity"/>
    <property type="evidence" value="ECO:0007669"/>
    <property type="project" value="UniProtKB-KW"/>
</dbReference>